<feature type="chain" id="PRO_5043342141" evidence="1">
    <location>
        <begin position="24"/>
        <end position="61"/>
    </location>
</feature>
<feature type="signal peptide" evidence="1">
    <location>
        <begin position="1"/>
        <end position="23"/>
    </location>
</feature>
<comment type="caution">
    <text evidence="2">The sequence shown here is derived from an EMBL/GenBank/DDBJ whole genome shotgun (WGS) entry which is preliminary data.</text>
</comment>
<accession>A0AAW7YWA1</accession>
<gene>
    <name evidence="2" type="ORF">Q4528_14650</name>
</gene>
<protein>
    <submittedName>
        <fullName evidence="2">Uncharacterized protein</fullName>
    </submittedName>
</protein>
<evidence type="ECO:0000313" key="2">
    <source>
        <dbReference type="EMBL" id="MDO6575353.1"/>
    </source>
</evidence>
<evidence type="ECO:0000313" key="3">
    <source>
        <dbReference type="Proteomes" id="UP001170310"/>
    </source>
</evidence>
<dbReference type="Proteomes" id="UP001170310">
    <property type="component" value="Unassembled WGS sequence"/>
</dbReference>
<dbReference type="AlphaFoldDB" id="A0AAW7YWA1"/>
<sequence>MIKLFKSITLIATLVLWSHTALSASVNVMGPLWLDTQEQWHDFRDDLKTAKQMGVEAVTVD</sequence>
<proteinExistence type="predicted"/>
<feature type="non-terminal residue" evidence="2">
    <location>
        <position position="61"/>
    </location>
</feature>
<name>A0AAW7YWA1_9STAP</name>
<dbReference type="EMBL" id="JAUOQO010000547">
    <property type="protein sequence ID" value="MDO6575353.1"/>
    <property type="molecule type" value="Genomic_DNA"/>
</dbReference>
<keyword evidence="3" id="KW-1185">Reference proteome</keyword>
<reference evidence="2" key="1">
    <citation type="submission" date="2023-07" db="EMBL/GenBank/DDBJ databases">
        <title>Genome content predicts the carbon catabolic preferences of heterotrophic bacteria.</title>
        <authorList>
            <person name="Gralka M."/>
        </authorList>
    </citation>
    <scope>NUCLEOTIDE SEQUENCE</scope>
    <source>
        <strain evidence="2">E2R20</strain>
    </source>
</reference>
<organism evidence="2 3">
    <name type="scientific">Staphylococcus pasteuri_A</name>
    <dbReference type="NCBI Taxonomy" id="3062664"/>
    <lineage>
        <taxon>Bacteria</taxon>
        <taxon>Bacillati</taxon>
        <taxon>Bacillota</taxon>
        <taxon>Bacilli</taxon>
        <taxon>Bacillales</taxon>
        <taxon>Staphylococcaceae</taxon>
        <taxon>Staphylococcus</taxon>
    </lineage>
</organism>
<evidence type="ECO:0000256" key="1">
    <source>
        <dbReference type="SAM" id="SignalP"/>
    </source>
</evidence>
<keyword evidence="1" id="KW-0732">Signal</keyword>